<evidence type="ECO:0000256" key="1">
    <source>
        <dbReference type="SAM" id="Phobius"/>
    </source>
</evidence>
<dbReference type="KEGG" id="edi:EDI_238040"/>
<evidence type="ECO:0000313" key="2">
    <source>
        <dbReference type="EMBL" id="EDR29239.1"/>
    </source>
</evidence>
<dbReference type="OrthoDB" id="29791at2759"/>
<dbReference type="Proteomes" id="UP000008076">
    <property type="component" value="Unassembled WGS sequence"/>
</dbReference>
<dbReference type="OMA" id="NICKEAF"/>
<protein>
    <submittedName>
        <fullName evidence="2">Uncharacterized protein</fullName>
    </submittedName>
</protein>
<dbReference type="EMBL" id="DS548146">
    <property type="protein sequence ID" value="EDR29239.1"/>
    <property type="molecule type" value="Genomic_DNA"/>
</dbReference>
<sequence length="478" mass="55399">MFRKKSDSLAECCKTRELSINTLRMNKRASLLKRKRVVEDECIITDRNIGELGLNYSGDNGNDEITIIQQIIQCFQNEHIKQQLNINKIIQDSINLIKENNVNSIKCQIIQMYYHFSQDKNTIEIMKKFGIHFLIIEFLPNQNEDTYNTSLNCLSNMINDDIQLRDEVIRTKLIEIILAKDIINNSVGYLIETLLKGRPFISINKVCQLIPLIKKFKVVDEGIICTRLLLSMSNETIDKKIISNLQIIISQATTSLVCFQCIGTIFATEHPFLISLFIKPTIEILFYYATMICDSLKIKTSKSNIHLNLLVDETLIRTYLWIVENLFVTVCELDKKEAYSFLLILIPSKIISSIILCIFNQSINICKEAFSTIYLIITIISNIPQFIITLINTDNFFDIFEILFIQLEESNEIYHLLEIILILVSSQNIQIISKLNERNIFEQVDSFITSNNTEIVNLAEDILRIEHLYNFNSDEFEL</sequence>
<dbReference type="SUPFAM" id="SSF48371">
    <property type="entry name" value="ARM repeat"/>
    <property type="match status" value="1"/>
</dbReference>
<keyword evidence="1" id="KW-0472">Membrane</keyword>
<dbReference type="RefSeq" id="XP_001734605.1">
    <property type="nucleotide sequence ID" value="XM_001734553.1"/>
</dbReference>
<feature type="transmembrane region" description="Helical" evidence="1">
    <location>
        <begin position="371"/>
        <end position="393"/>
    </location>
</feature>
<gene>
    <name evidence="2" type="ORF">EDI_238040</name>
</gene>
<feature type="transmembrane region" description="Helical" evidence="1">
    <location>
        <begin position="338"/>
        <end position="359"/>
    </location>
</feature>
<dbReference type="InterPro" id="IPR016024">
    <property type="entry name" value="ARM-type_fold"/>
</dbReference>
<evidence type="ECO:0000313" key="3">
    <source>
        <dbReference type="Proteomes" id="UP000008076"/>
    </source>
</evidence>
<dbReference type="GeneID" id="5879521"/>
<accession>B0E8B4</accession>
<dbReference type="VEuPathDB" id="AmoebaDB:EDI_238040"/>
<proteinExistence type="predicted"/>
<keyword evidence="1" id="KW-1133">Transmembrane helix</keyword>
<organism evidence="3">
    <name type="scientific">Entamoeba dispar (strain ATCC PRA-260 / SAW760)</name>
    <dbReference type="NCBI Taxonomy" id="370354"/>
    <lineage>
        <taxon>Eukaryota</taxon>
        <taxon>Amoebozoa</taxon>
        <taxon>Evosea</taxon>
        <taxon>Archamoebae</taxon>
        <taxon>Mastigamoebida</taxon>
        <taxon>Entamoebidae</taxon>
        <taxon>Entamoeba</taxon>
    </lineage>
</organism>
<keyword evidence="1" id="KW-0812">Transmembrane</keyword>
<reference evidence="3" key="1">
    <citation type="submission" date="2007-12" db="EMBL/GenBank/DDBJ databases">
        <title>Annotation of Entamoeba dispar SAW760.</title>
        <authorList>
            <person name="Lorenzi H."/>
            <person name="Inman J."/>
            <person name="Schobel S."/>
            <person name="Amedeo P."/>
            <person name="Caler E."/>
        </authorList>
    </citation>
    <scope>NUCLEOTIDE SEQUENCE [LARGE SCALE GENOMIC DNA]</scope>
    <source>
        <strain evidence="3">ATCC PRA-260 / SAW760</strain>
    </source>
</reference>
<dbReference type="AlphaFoldDB" id="B0E8B4"/>
<dbReference type="Gene3D" id="1.25.10.10">
    <property type="entry name" value="Leucine-rich Repeat Variant"/>
    <property type="match status" value="1"/>
</dbReference>
<dbReference type="eggNOG" id="ENOG502RF05">
    <property type="taxonomic scope" value="Eukaryota"/>
</dbReference>
<dbReference type="InterPro" id="IPR011989">
    <property type="entry name" value="ARM-like"/>
</dbReference>
<keyword evidence="3" id="KW-1185">Reference proteome</keyword>
<name>B0E8B4_ENTDS</name>